<keyword evidence="3" id="KW-1185">Reference proteome</keyword>
<dbReference type="EMBL" id="JARKNE010000013">
    <property type="protein sequence ID" value="KAK5771269.1"/>
    <property type="molecule type" value="Genomic_DNA"/>
</dbReference>
<evidence type="ECO:0000313" key="2">
    <source>
        <dbReference type="EMBL" id="KAK5771269.1"/>
    </source>
</evidence>
<evidence type="ECO:0000256" key="1">
    <source>
        <dbReference type="SAM" id="MobiDB-lite"/>
    </source>
</evidence>
<comment type="caution">
    <text evidence="2">The sequence shown here is derived from an EMBL/GenBank/DDBJ whole genome shotgun (WGS) entry which is preliminary data.</text>
</comment>
<proteinExistence type="predicted"/>
<protein>
    <submittedName>
        <fullName evidence="2">Uncharacterized protein</fullName>
    </submittedName>
</protein>
<accession>A0ABR0MDE0</accession>
<evidence type="ECO:0000313" key="3">
    <source>
        <dbReference type="Proteomes" id="UP001358586"/>
    </source>
</evidence>
<feature type="region of interest" description="Disordered" evidence="1">
    <location>
        <begin position="16"/>
        <end position="44"/>
    </location>
</feature>
<gene>
    <name evidence="2" type="ORF">PVK06_047459</name>
</gene>
<name>A0ABR0MDE0_GOSAR</name>
<feature type="compositionally biased region" description="Basic and acidic residues" evidence="1">
    <location>
        <begin position="16"/>
        <end position="40"/>
    </location>
</feature>
<reference evidence="2 3" key="1">
    <citation type="submission" date="2023-03" db="EMBL/GenBank/DDBJ databases">
        <title>WGS of Gossypium arboreum.</title>
        <authorList>
            <person name="Yu D."/>
        </authorList>
    </citation>
    <scope>NUCLEOTIDE SEQUENCE [LARGE SCALE GENOMIC DNA]</scope>
    <source>
        <tissue evidence="2">Leaf</tissue>
    </source>
</reference>
<dbReference type="Proteomes" id="UP001358586">
    <property type="component" value="Chromosome 13"/>
</dbReference>
<sequence>MSVVVEKESKIKNKSEFSTKKEIVEKEREPEKEASGRGESEQENVSNVFANQHASCSRIISSFQDSGNSNDKSQLHYLPDERQFHLIEKGKVEGEIIPHVLKGKQAITLLSQLEKLRRIIVFDPGDSWGFANWNIVNSRRLSDSGLLSSLQFLIHDIKVRPIFIFNPSIGTYVQIVHNDSESSFKFIIDAVTNLFHFREGDIWKSIPPKMGGQASNLFHFQDLCSFQVYDDKKIFASKWPDLRTNRPQEGGYDASLVTYVMTQLDAIEIGLNLRGPSAR</sequence>
<organism evidence="2 3">
    <name type="scientific">Gossypium arboreum</name>
    <name type="common">Tree cotton</name>
    <name type="synonym">Gossypium nanking</name>
    <dbReference type="NCBI Taxonomy" id="29729"/>
    <lineage>
        <taxon>Eukaryota</taxon>
        <taxon>Viridiplantae</taxon>
        <taxon>Streptophyta</taxon>
        <taxon>Embryophyta</taxon>
        <taxon>Tracheophyta</taxon>
        <taxon>Spermatophyta</taxon>
        <taxon>Magnoliopsida</taxon>
        <taxon>eudicotyledons</taxon>
        <taxon>Gunneridae</taxon>
        <taxon>Pentapetalae</taxon>
        <taxon>rosids</taxon>
        <taxon>malvids</taxon>
        <taxon>Malvales</taxon>
        <taxon>Malvaceae</taxon>
        <taxon>Malvoideae</taxon>
        <taxon>Gossypium</taxon>
    </lineage>
</organism>